<dbReference type="AlphaFoldDB" id="A0AAN6NKE3"/>
<evidence type="ECO:0000313" key="1">
    <source>
        <dbReference type="EMBL" id="KAK3947454.1"/>
    </source>
</evidence>
<feature type="non-terminal residue" evidence="1">
    <location>
        <position position="1"/>
    </location>
</feature>
<accession>A0AAN6NKE3</accession>
<reference evidence="1" key="2">
    <citation type="submission" date="2023-06" db="EMBL/GenBank/DDBJ databases">
        <authorList>
            <consortium name="Lawrence Berkeley National Laboratory"/>
            <person name="Mondo S.J."/>
            <person name="Hensen N."/>
            <person name="Bonometti L."/>
            <person name="Westerberg I."/>
            <person name="Brannstrom I.O."/>
            <person name="Guillou S."/>
            <person name="Cros-Aarteil S."/>
            <person name="Calhoun S."/>
            <person name="Haridas S."/>
            <person name="Kuo A."/>
            <person name="Pangilinan J."/>
            <person name="Riley R."/>
            <person name="Labutti K."/>
            <person name="Andreopoulos B."/>
            <person name="Lipzen A."/>
            <person name="Chen C."/>
            <person name="Yanf M."/>
            <person name="Daum C."/>
            <person name="Ng V."/>
            <person name="Clum A."/>
            <person name="Steindorff A."/>
            <person name="Ohm R."/>
            <person name="Martin F."/>
            <person name="Silar P."/>
            <person name="Natvig D."/>
            <person name="Lalanne C."/>
            <person name="Gautier V."/>
            <person name="Ament-Velasquez S.L."/>
            <person name="Kruys A."/>
            <person name="Hutchinson M.I."/>
            <person name="Powell A.J."/>
            <person name="Barry K."/>
            <person name="Miller A.N."/>
            <person name="Grigoriev I.V."/>
            <person name="Debuchy R."/>
            <person name="Gladieux P."/>
            <person name="Thoren M.H."/>
            <person name="Johannesson H."/>
        </authorList>
    </citation>
    <scope>NUCLEOTIDE SEQUENCE</scope>
    <source>
        <strain evidence="1">CBS 626.80</strain>
    </source>
</reference>
<dbReference type="Proteomes" id="UP001303222">
    <property type="component" value="Unassembled WGS sequence"/>
</dbReference>
<comment type="caution">
    <text evidence="1">The sequence shown here is derived from an EMBL/GenBank/DDBJ whole genome shotgun (WGS) entry which is preliminary data.</text>
</comment>
<protein>
    <submittedName>
        <fullName evidence="1">Uncharacterized protein</fullName>
    </submittedName>
</protein>
<name>A0AAN6NKE3_9PEZI</name>
<evidence type="ECO:0000313" key="2">
    <source>
        <dbReference type="Proteomes" id="UP001303222"/>
    </source>
</evidence>
<organism evidence="1 2">
    <name type="scientific">Pseudoneurospora amorphoporcata</name>
    <dbReference type="NCBI Taxonomy" id="241081"/>
    <lineage>
        <taxon>Eukaryota</taxon>
        <taxon>Fungi</taxon>
        <taxon>Dikarya</taxon>
        <taxon>Ascomycota</taxon>
        <taxon>Pezizomycotina</taxon>
        <taxon>Sordariomycetes</taxon>
        <taxon>Sordariomycetidae</taxon>
        <taxon>Sordariales</taxon>
        <taxon>Sordariaceae</taxon>
        <taxon>Pseudoneurospora</taxon>
    </lineage>
</organism>
<dbReference type="EMBL" id="MU859348">
    <property type="protein sequence ID" value="KAK3947454.1"/>
    <property type="molecule type" value="Genomic_DNA"/>
</dbReference>
<sequence length="117" mass="13322">LYAFPASFESVCKDRGISYPTPDALRQLRKKDLQNLAFRLLSTLQILPIIPLLRSNTGRANLLDDMLRRLPAFTPGNLDSFDSDQFEPLFNAVLTNKPNDKIWRQVYCAVTEATRPP</sequence>
<gene>
    <name evidence="1" type="ORF">QBC32DRAFT_190482</name>
</gene>
<keyword evidence="2" id="KW-1185">Reference proteome</keyword>
<reference evidence="1" key="1">
    <citation type="journal article" date="2023" name="Mol. Phylogenet. Evol.">
        <title>Genome-scale phylogeny and comparative genomics of the fungal order Sordariales.</title>
        <authorList>
            <person name="Hensen N."/>
            <person name="Bonometti L."/>
            <person name="Westerberg I."/>
            <person name="Brannstrom I.O."/>
            <person name="Guillou S."/>
            <person name="Cros-Aarteil S."/>
            <person name="Calhoun S."/>
            <person name="Haridas S."/>
            <person name="Kuo A."/>
            <person name="Mondo S."/>
            <person name="Pangilinan J."/>
            <person name="Riley R."/>
            <person name="LaButti K."/>
            <person name="Andreopoulos B."/>
            <person name="Lipzen A."/>
            <person name="Chen C."/>
            <person name="Yan M."/>
            <person name="Daum C."/>
            <person name="Ng V."/>
            <person name="Clum A."/>
            <person name="Steindorff A."/>
            <person name="Ohm R.A."/>
            <person name="Martin F."/>
            <person name="Silar P."/>
            <person name="Natvig D.O."/>
            <person name="Lalanne C."/>
            <person name="Gautier V."/>
            <person name="Ament-Velasquez S.L."/>
            <person name="Kruys A."/>
            <person name="Hutchinson M.I."/>
            <person name="Powell A.J."/>
            <person name="Barry K."/>
            <person name="Miller A.N."/>
            <person name="Grigoriev I.V."/>
            <person name="Debuchy R."/>
            <person name="Gladieux P."/>
            <person name="Hiltunen Thoren M."/>
            <person name="Johannesson H."/>
        </authorList>
    </citation>
    <scope>NUCLEOTIDE SEQUENCE</scope>
    <source>
        <strain evidence="1">CBS 626.80</strain>
    </source>
</reference>
<feature type="non-terminal residue" evidence="1">
    <location>
        <position position="117"/>
    </location>
</feature>
<proteinExistence type="predicted"/>